<reference evidence="1" key="1">
    <citation type="submission" date="2020-07" db="EMBL/GenBank/DDBJ databases">
        <title>Genome sequence and genetic diversity analysis of an under-domesticated orphan crop, white fonio (Digitaria exilis).</title>
        <authorList>
            <person name="Bennetzen J.L."/>
            <person name="Chen S."/>
            <person name="Ma X."/>
            <person name="Wang X."/>
            <person name="Yssel A.E.J."/>
            <person name="Chaluvadi S.R."/>
            <person name="Johnson M."/>
            <person name="Gangashetty P."/>
            <person name="Hamidou F."/>
            <person name="Sanogo M.D."/>
            <person name="Zwaenepoel A."/>
            <person name="Wallace J."/>
            <person name="Van De Peer Y."/>
            <person name="Van Deynze A."/>
        </authorList>
    </citation>
    <scope>NUCLEOTIDE SEQUENCE</scope>
    <source>
        <tissue evidence="1">Leaves</tissue>
    </source>
</reference>
<evidence type="ECO:0000313" key="2">
    <source>
        <dbReference type="Proteomes" id="UP000636709"/>
    </source>
</evidence>
<proteinExistence type="predicted"/>
<gene>
    <name evidence="1" type="ORF">HU200_061140</name>
</gene>
<evidence type="ECO:0000313" key="1">
    <source>
        <dbReference type="EMBL" id="KAF8655399.1"/>
    </source>
</evidence>
<dbReference type="Proteomes" id="UP000636709">
    <property type="component" value="Unassembled WGS sequence"/>
</dbReference>
<name>A0A835AD12_9POAL</name>
<dbReference type="AlphaFoldDB" id="A0A835AD12"/>
<comment type="caution">
    <text evidence="1">The sequence shown here is derived from an EMBL/GenBank/DDBJ whole genome shotgun (WGS) entry which is preliminary data.</text>
</comment>
<accession>A0A835AD12</accession>
<organism evidence="1 2">
    <name type="scientific">Digitaria exilis</name>
    <dbReference type="NCBI Taxonomy" id="1010633"/>
    <lineage>
        <taxon>Eukaryota</taxon>
        <taxon>Viridiplantae</taxon>
        <taxon>Streptophyta</taxon>
        <taxon>Embryophyta</taxon>
        <taxon>Tracheophyta</taxon>
        <taxon>Spermatophyta</taxon>
        <taxon>Magnoliopsida</taxon>
        <taxon>Liliopsida</taxon>
        <taxon>Poales</taxon>
        <taxon>Poaceae</taxon>
        <taxon>PACMAD clade</taxon>
        <taxon>Panicoideae</taxon>
        <taxon>Panicodae</taxon>
        <taxon>Paniceae</taxon>
        <taxon>Anthephorinae</taxon>
        <taxon>Digitaria</taxon>
    </lineage>
</organism>
<dbReference type="EMBL" id="JACEFO010002588">
    <property type="protein sequence ID" value="KAF8655399.1"/>
    <property type="molecule type" value="Genomic_DNA"/>
</dbReference>
<keyword evidence="2" id="KW-1185">Reference proteome</keyword>
<protein>
    <submittedName>
        <fullName evidence="1">Uncharacterized protein</fullName>
    </submittedName>
</protein>
<sequence length="157" mass="17336">MTAIQSVMGRQSLVTMRRAFVAQPGEACVGVVATDSFRKVMFMAWQVVPRRADAAEAEAHAAMVARKGDHRIGLCLLKEDWSERGFIIAEARKQLRMLVESPAPPRCLLQSIATECEGRRGHDWHPGLRCRLFQSITMEAGAPIHNHAPATPPDPVV</sequence>